<evidence type="ECO:0000259" key="4">
    <source>
        <dbReference type="PROSITE" id="PS50125"/>
    </source>
</evidence>
<dbReference type="InterPro" id="IPR003660">
    <property type="entry name" value="HAMP_dom"/>
</dbReference>
<dbReference type="InterPro" id="IPR029787">
    <property type="entry name" value="Nucleotide_cyclase"/>
</dbReference>
<dbReference type="CDD" id="cd07302">
    <property type="entry name" value="CHD"/>
    <property type="match status" value="1"/>
</dbReference>
<dbReference type="OrthoDB" id="9806704at2"/>
<feature type="domain" description="Guanylate cyclase" evidence="4">
    <location>
        <begin position="546"/>
        <end position="673"/>
    </location>
</feature>
<keyword evidence="3" id="KW-0472">Membrane</keyword>
<evidence type="ECO:0000313" key="7">
    <source>
        <dbReference type="Proteomes" id="UP000198822"/>
    </source>
</evidence>
<dbReference type="Proteomes" id="UP000198822">
    <property type="component" value="Chromosome I"/>
</dbReference>
<dbReference type="Pfam" id="PF00672">
    <property type="entry name" value="HAMP"/>
    <property type="match status" value="1"/>
</dbReference>
<dbReference type="SMART" id="SM00044">
    <property type="entry name" value="CYCc"/>
    <property type="match status" value="1"/>
</dbReference>
<dbReference type="RefSeq" id="WP_092504445.1">
    <property type="nucleotide sequence ID" value="NZ_LT629695.1"/>
</dbReference>
<dbReference type="SUPFAM" id="SSF158472">
    <property type="entry name" value="HAMP domain-like"/>
    <property type="match status" value="1"/>
</dbReference>
<name>A0A1G8E3L4_9MICO</name>
<evidence type="ECO:0000259" key="5">
    <source>
        <dbReference type="PROSITE" id="PS50885"/>
    </source>
</evidence>
<dbReference type="AlphaFoldDB" id="A0A1G8E3L4"/>
<dbReference type="SUPFAM" id="SSF55073">
    <property type="entry name" value="Nucleotide cyclase"/>
    <property type="match status" value="1"/>
</dbReference>
<dbReference type="GO" id="GO:0035556">
    <property type="term" value="P:intracellular signal transduction"/>
    <property type="evidence" value="ECO:0007669"/>
    <property type="project" value="InterPro"/>
</dbReference>
<dbReference type="Gene3D" id="3.30.70.1230">
    <property type="entry name" value="Nucleotide cyclase"/>
    <property type="match status" value="1"/>
</dbReference>
<organism evidence="6 7">
    <name type="scientific">Agrococcus jejuensis</name>
    <dbReference type="NCBI Taxonomy" id="399736"/>
    <lineage>
        <taxon>Bacteria</taxon>
        <taxon>Bacillati</taxon>
        <taxon>Actinomycetota</taxon>
        <taxon>Actinomycetes</taxon>
        <taxon>Micrococcales</taxon>
        <taxon>Microbacteriaceae</taxon>
        <taxon>Agrococcus</taxon>
    </lineage>
</organism>
<dbReference type="EMBL" id="LT629695">
    <property type="protein sequence ID" value="SDH64498.1"/>
    <property type="molecule type" value="Genomic_DNA"/>
</dbReference>
<evidence type="ECO:0000256" key="1">
    <source>
        <dbReference type="ARBA" id="ARBA00022692"/>
    </source>
</evidence>
<dbReference type="GO" id="GO:0016020">
    <property type="term" value="C:membrane"/>
    <property type="evidence" value="ECO:0007669"/>
    <property type="project" value="InterPro"/>
</dbReference>
<dbReference type="PROSITE" id="PS50885">
    <property type="entry name" value="HAMP"/>
    <property type="match status" value="1"/>
</dbReference>
<accession>A0A1G8E3L4</accession>
<dbReference type="Gene3D" id="3.30.450.20">
    <property type="entry name" value="PAS domain"/>
    <property type="match status" value="1"/>
</dbReference>
<sequence length="716" mass="76309">MSDALSTTSEPVAQRRRRGLSLGTQAKLLVMLLVVSLVSAIAIGVIGVTNGRASLQAAAYDQLTTIRELRGEALESEFAAIQTAVEVDSRNAQTLAALQAFDAGFDALRDQPLDAADDAALTAFYEERYIPALEERTGETYSADAFLPATNAGRYIQSQYTATRGLEDFDAALQDHDAGDGSDWSAANAQYGPYLTGLVDTLGYEDLLLLNLDAEVVYSAYQSVDMGLSMRGTVFGGSALTQAFDEVLSSGSLDALATTDFEAYLPSLGASTSWIVSPVGDGTNLVGALAVQVPSAQIDAVLTGNEGWADQGLGETGEVYVAGADGLMRSASRLLVEDPEGYVDQVVSQGTPTRVAEQVVADESTVLLQPVDDDGVEAALRGEDGVAEMADYRDGASLVAYAPIELQGLDWVIVARIDADEAFAPVADFTRTVVLSILGLLLLVSIVSLLLAQVFTRPINKLVTAVHQVAGGDYTVQVPVRSRDEFGDLGTAFNEMATSLRLKQDLIDQQQDENARLMRTLMPDSVAERLKDGGDEAIAERHENVSVLFAELVGWEDHARGLGLEEEMGQLNFLTRGFDEAATKAGVEQVRTLRGGYLASVGLQVPRVDNARRAVDFGIEMRAVVERFNAQHGTKVALRAGVDTGTVTSGLVARTNLAYDLWGDAVSLAYKVRTVTGEPGVYVSDAVHDRLRDTVEFTNVGSVDVAGTAKAVWRVG</sequence>
<gene>
    <name evidence="6" type="ORF">SAMN04489720_1875</name>
</gene>
<keyword evidence="7" id="KW-1185">Reference proteome</keyword>
<dbReference type="PROSITE" id="PS50125">
    <property type="entry name" value="GUANYLATE_CYCLASE_2"/>
    <property type="match status" value="1"/>
</dbReference>
<proteinExistence type="predicted"/>
<dbReference type="STRING" id="399736.SAMN04489720_1875"/>
<dbReference type="GO" id="GO:0009190">
    <property type="term" value="P:cyclic nucleotide biosynthetic process"/>
    <property type="evidence" value="ECO:0007669"/>
    <property type="project" value="InterPro"/>
</dbReference>
<dbReference type="SMART" id="SM00304">
    <property type="entry name" value="HAMP"/>
    <property type="match status" value="1"/>
</dbReference>
<feature type="domain" description="HAMP" evidence="5">
    <location>
        <begin position="453"/>
        <end position="505"/>
    </location>
</feature>
<keyword evidence="1 3" id="KW-0812">Transmembrane</keyword>
<dbReference type="GO" id="GO:0004016">
    <property type="term" value="F:adenylate cyclase activity"/>
    <property type="evidence" value="ECO:0007669"/>
    <property type="project" value="UniProtKB-ARBA"/>
</dbReference>
<feature type="transmembrane region" description="Helical" evidence="3">
    <location>
        <begin position="433"/>
        <end position="452"/>
    </location>
</feature>
<keyword evidence="2 3" id="KW-1133">Transmembrane helix</keyword>
<reference evidence="7" key="1">
    <citation type="submission" date="2016-10" db="EMBL/GenBank/DDBJ databases">
        <authorList>
            <person name="Varghese N."/>
            <person name="Submissions S."/>
        </authorList>
    </citation>
    <scope>NUCLEOTIDE SEQUENCE [LARGE SCALE GENOMIC DNA]</scope>
    <source>
        <strain evidence="7">DSM 22002</strain>
    </source>
</reference>
<protein>
    <submittedName>
        <fullName evidence="6">Adenylate cyclase, class 3</fullName>
    </submittedName>
</protein>
<dbReference type="InterPro" id="IPR001054">
    <property type="entry name" value="A/G_cyclase"/>
</dbReference>
<evidence type="ECO:0000256" key="3">
    <source>
        <dbReference type="SAM" id="Phobius"/>
    </source>
</evidence>
<dbReference type="CDD" id="cd06225">
    <property type="entry name" value="HAMP"/>
    <property type="match status" value="1"/>
</dbReference>
<dbReference type="PANTHER" id="PTHR45655:SF13">
    <property type="entry name" value="SOLUBLE GUANYLATE CYCLASE GCY-32-RELATED"/>
    <property type="match status" value="1"/>
</dbReference>
<evidence type="ECO:0000256" key="2">
    <source>
        <dbReference type="ARBA" id="ARBA00022989"/>
    </source>
</evidence>
<feature type="transmembrane region" description="Helical" evidence="3">
    <location>
        <begin position="26"/>
        <end position="48"/>
    </location>
</feature>
<dbReference type="Gene3D" id="1.10.8.500">
    <property type="entry name" value="HAMP domain in histidine kinase"/>
    <property type="match status" value="1"/>
</dbReference>
<dbReference type="Pfam" id="PF00211">
    <property type="entry name" value="Guanylate_cyc"/>
    <property type="match status" value="1"/>
</dbReference>
<dbReference type="PANTHER" id="PTHR45655">
    <property type="entry name" value="GUANYLATE CYCLASE SOLUBLE SUBUNIT BETA-2"/>
    <property type="match status" value="1"/>
</dbReference>
<evidence type="ECO:0000313" key="6">
    <source>
        <dbReference type="EMBL" id="SDH64498.1"/>
    </source>
</evidence>